<evidence type="ECO:0000259" key="13">
    <source>
        <dbReference type="PROSITE" id="PS50199"/>
    </source>
</evidence>
<dbReference type="SMART" id="SM00230">
    <property type="entry name" value="CysPc"/>
    <property type="match status" value="1"/>
</dbReference>
<keyword evidence="6 12" id="KW-0863">Zinc-finger</keyword>
<feature type="domain" description="Calpain catalytic" evidence="14">
    <location>
        <begin position="759"/>
        <end position="1066"/>
    </location>
</feature>
<dbReference type="Pfam" id="PF00648">
    <property type="entry name" value="Peptidase_C2"/>
    <property type="match status" value="1"/>
</dbReference>
<dbReference type="InterPro" id="IPR022684">
    <property type="entry name" value="Calpain_cysteine_protease"/>
</dbReference>
<name>A0AAW1N432_POPJA</name>
<evidence type="ECO:0000259" key="14">
    <source>
        <dbReference type="PROSITE" id="PS50203"/>
    </source>
</evidence>
<keyword evidence="4" id="KW-0479">Metal-binding</keyword>
<reference evidence="15 16" key="1">
    <citation type="journal article" date="2024" name="BMC Genomics">
        <title>De novo assembly and annotation of Popillia japonica's genome with initial clues to its potential as an invasive pest.</title>
        <authorList>
            <person name="Cucini C."/>
            <person name="Boschi S."/>
            <person name="Funari R."/>
            <person name="Cardaioli E."/>
            <person name="Iannotti N."/>
            <person name="Marturano G."/>
            <person name="Paoli F."/>
            <person name="Bruttini M."/>
            <person name="Carapelli A."/>
            <person name="Frati F."/>
            <person name="Nardi F."/>
        </authorList>
    </citation>
    <scope>NUCLEOTIDE SEQUENCE [LARGE SCALE GENOMIC DNA]</scope>
    <source>
        <strain evidence="15">DMR45628</strain>
    </source>
</reference>
<protein>
    <submittedName>
        <fullName evidence="15">Calpain family cysteine protease</fullName>
    </submittedName>
</protein>
<dbReference type="GO" id="GO:0008270">
    <property type="term" value="F:zinc ion binding"/>
    <property type="evidence" value="ECO:0007669"/>
    <property type="project" value="UniProtKB-KW"/>
</dbReference>
<feature type="domain" description="RanBP2-type" evidence="13">
    <location>
        <begin position="1"/>
        <end position="35"/>
    </location>
</feature>
<accession>A0AAW1N432</accession>
<evidence type="ECO:0000256" key="10">
    <source>
        <dbReference type="PIRSR" id="PIRSR622684-1"/>
    </source>
</evidence>
<dbReference type="InterPro" id="IPR001876">
    <property type="entry name" value="Znf_RanBP2"/>
</dbReference>
<evidence type="ECO:0000256" key="9">
    <source>
        <dbReference type="ARBA" id="ARBA00022833"/>
    </source>
</evidence>
<feature type="active site" evidence="10 11">
    <location>
        <position position="1010"/>
    </location>
</feature>
<dbReference type="PROSITE" id="PS01358">
    <property type="entry name" value="ZF_RANBP2_1"/>
    <property type="match status" value="5"/>
</dbReference>
<dbReference type="PANTHER" id="PTHR10183:SF382">
    <property type="entry name" value="CALPAIN-15"/>
    <property type="match status" value="1"/>
</dbReference>
<dbReference type="PROSITE" id="PS00139">
    <property type="entry name" value="THIOL_PROTEASE_CYS"/>
    <property type="match status" value="1"/>
</dbReference>
<evidence type="ECO:0000256" key="11">
    <source>
        <dbReference type="PROSITE-ProRule" id="PRU00239"/>
    </source>
</evidence>
<dbReference type="Gene3D" id="4.10.1060.10">
    <property type="entry name" value="Zinc finger, RanBP2-type"/>
    <property type="match status" value="1"/>
</dbReference>
<dbReference type="SMART" id="SM00547">
    <property type="entry name" value="ZnF_RBZ"/>
    <property type="match status" value="6"/>
</dbReference>
<keyword evidence="16" id="KW-1185">Reference proteome</keyword>
<keyword evidence="8 11" id="KW-0788">Thiol protease</keyword>
<feature type="domain" description="RanBP2-type" evidence="13">
    <location>
        <begin position="563"/>
        <end position="592"/>
    </location>
</feature>
<dbReference type="PROSITE" id="PS50203">
    <property type="entry name" value="CALPAIN_CAT"/>
    <property type="match status" value="1"/>
</dbReference>
<feature type="domain" description="RanBP2-type" evidence="13">
    <location>
        <begin position="695"/>
        <end position="724"/>
    </location>
</feature>
<gene>
    <name evidence="15" type="ORF">QE152_g3451</name>
</gene>
<organism evidence="15 16">
    <name type="scientific">Popillia japonica</name>
    <name type="common">Japanese beetle</name>
    <dbReference type="NCBI Taxonomy" id="7064"/>
    <lineage>
        <taxon>Eukaryota</taxon>
        <taxon>Metazoa</taxon>
        <taxon>Ecdysozoa</taxon>
        <taxon>Arthropoda</taxon>
        <taxon>Hexapoda</taxon>
        <taxon>Insecta</taxon>
        <taxon>Pterygota</taxon>
        <taxon>Neoptera</taxon>
        <taxon>Endopterygota</taxon>
        <taxon>Coleoptera</taxon>
        <taxon>Polyphaga</taxon>
        <taxon>Scarabaeiformia</taxon>
        <taxon>Scarabaeidae</taxon>
        <taxon>Rutelinae</taxon>
        <taxon>Popillia</taxon>
    </lineage>
</organism>
<dbReference type="SUPFAM" id="SSF54001">
    <property type="entry name" value="Cysteine proteinases"/>
    <property type="match status" value="1"/>
</dbReference>
<keyword evidence="5" id="KW-0677">Repeat</keyword>
<comment type="caution">
    <text evidence="15">The sequence shown here is derived from an EMBL/GenBank/DDBJ whole genome shotgun (WGS) entry which is preliminary data.</text>
</comment>
<dbReference type="PRINTS" id="PR00704">
    <property type="entry name" value="CALPAIN"/>
</dbReference>
<dbReference type="InterPro" id="IPR000169">
    <property type="entry name" value="Pept_cys_AS"/>
</dbReference>
<dbReference type="InterPro" id="IPR036443">
    <property type="entry name" value="Znf_RanBP2_sf"/>
</dbReference>
<feature type="domain" description="RanBP2-type" evidence="13">
    <location>
        <begin position="603"/>
        <end position="633"/>
    </location>
</feature>
<dbReference type="InterPro" id="IPR001300">
    <property type="entry name" value="Peptidase_C2_calpain_cat"/>
</dbReference>
<dbReference type="PANTHER" id="PTHR10183">
    <property type="entry name" value="CALPAIN"/>
    <property type="match status" value="1"/>
</dbReference>
<evidence type="ECO:0000256" key="5">
    <source>
        <dbReference type="ARBA" id="ARBA00022737"/>
    </source>
</evidence>
<evidence type="ECO:0000313" key="16">
    <source>
        <dbReference type="Proteomes" id="UP001458880"/>
    </source>
</evidence>
<dbReference type="Gene3D" id="3.90.70.10">
    <property type="entry name" value="Cysteine proteinases"/>
    <property type="match status" value="1"/>
</dbReference>
<proteinExistence type="inferred from homology"/>
<dbReference type="GO" id="GO:0005737">
    <property type="term" value="C:cytoplasm"/>
    <property type="evidence" value="ECO:0007669"/>
    <property type="project" value="TreeGrafter"/>
</dbReference>
<evidence type="ECO:0000256" key="2">
    <source>
        <dbReference type="ARBA" id="ARBA00022553"/>
    </source>
</evidence>
<dbReference type="Pfam" id="PF00641">
    <property type="entry name" value="Zn_ribbon_RanBP"/>
    <property type="match status" value="4"/>
</dbReference>
<dbReference type="EMBL" id="JASPKY010000014">
    <property type="protein sequence ID" value="KAK9753326.1"/>
    <property type="molecule type" value="Genomic_DNA"/>
</dbReference>
<dbReference type="Proteomes" id="UP001458880">
    <property type="component" value="Unassembled WGS sequence"/>
</dbReference>
<evidence type="ECO:0000313" key="15">
    <source>
        <dbReference type="EMBL" id="KAK9753326.1"/>
    </source>
</evidence>
<evidence type="ECO:0000256" key="1">
    <source>
        <dbReference type="ARBA" id="ARBA00007623"/>
    </source>
</evidence>
<evidence type="ECO:0000256" key="12">
    <source>
        <dbReference type="PROSITE-ProRule" id="PRU00322"/>
    </source>
</evidence>
<evidence type="ECO:0000256" key="6">
    <source>
        <dbReference type="ARBA" id="ARBA00022771"/>
    </source>
</evidence>
<evidence type="ECO:0000256" key="8">
    <source>
        <dbReference type="ARBA" id="ARBA00022807"/>
    </source>
</evidence>
<keyword evidence="7 11" id="KW-0378">Hydrolase</keyword>
<keyword evidence="3 11" id="KW-0645">Protease</keyword>
<dbReference type="InterPro" id="IPR038765">
    <property type="entry name" value="Papain-like_cys_pep_sf"/>
</dbReference>
<dbReference type="GO" id="GO:0004198">
    <property type="term" value="F:calcium-dependent cysteine-type endopeptidase activity"/>
    <property type="evidence" value="ECO:0007669"/>
    <property type="project" value="InterPro"/>
</dbReference>
<keyword evidence="9" id="KW-0862">Zinc</keyword>
<evidence type="ECO:0000256" key="4">
    <source>
        <dbReference type="ARBA" id="ARBA00022723"/>
    </source>
</evidence>
<feature type="domain" description="RanBP2-type" evidence="13">
    <location>
        <begin position="269"/>
        <end position="301"/>
    </location>
</feature>
<dbReference type="GO" id="GO:0006508">
    <property type="term" value="P:proteolysis"/>
    <property type="evidence" value="ECO:0007669"/>
    <property type="project" value="UniProtKB-KW"/>
</dbReference>
<evidence type="ECO:0000256" key="7">
    <source>
        <dbReference type="ARBA" id="ARBA00022801"/>
    </source>
</evidence>
<feature type="active site" evidence="10 11">
    <location>
        <position position="824"/>
    </location>
</feature>
<evidence type="ECO:0000256" key="3">
    <source>
        <dbReference type="ARBA" id="ARBA00022670"/>
    </source>
</evidence>
<keyword evidence="2" id="KW-0597">Phosphoprotein</keyword>
<dbReference type="PROSITE" id="PS50199">
    <property type="entry name" value="ZF_RANBP2_2"/>
    <property type="match status" value="5"/>
</dbReference>
<dbReference type="Gene3D" id="2.30.30.380">
    <property type="entry name" value="Zn-finger domain of Sec23/24"/>
    <property type="match status" value="2"/>
</dbReference>
<feature type="active site" evidence="10 11">
    <location>
        <position position="990"/>
    </location>
</feature>
<dbReference type="SUPFAM" id="SSF90209">
    <property type="entry name" value="Ran binding protein zinc finger-like"/>
    <property type="match status" value="2"/>
</dbReference>
<comment type="similarity">
    <text evidence="1">Belongs to the peptidase C2 family.</text>
</comment>
<dbReference type="CDD" id="cd00044">
    <property type="entry name" value="CysPc"/>
    <property type="match status" value="1"/>
</dbReference>
<dbReference type="FunFam" id="3.90.70.10:FF:000010">
    <property type="entry name" value="Calpain 15"/>
    <property type="match status" value="1"/>
</dbReference>
<sequence>MGAIASVLQWHCLQCSLINPTEKIYCIRCGTKRQFDANKENDGENPYSVSNFGGSANCTVIRRVRSSQKSSINCYSNSKPEKSACSILVKQTVFNSLLLLQRTTSVKYIRTETTHSICRNSSIPDLRRIRKCDNCLVIAKGSSVKCLLCDGDTEMMNIANSLCKNCASLSLTPVEHPQNINGTNNLFRKYDILTYDKSRTCSCQQANPNYISLSNIKSFNCSVAQKSNCDSSIDGSIPNNVRTTASGINYSNDKSAIKRLSNNYPWKVKSTPVTSWTCKRCTLLNNPGSVVCEACESPFTLDPNSNMSPSVIIKVDNWADNEALRHPSSQNFTHQKPMYRRSFSELPHFQNHSNASIAASVFAEFHTSEADVQAHLDDGHSIFAIGLERHRKVRLQSFPKSSTSMTDIQSSQSALSDIGRFGSLNRSASEIEPERDKSHLYENQSIIDAQKTKYTFDPKRHSEILESLKNSASSSWGFKERRWTCIQCSFAYNSLDAGSCEVCYCLRTQPCTITVTEDRRTTLRTTLPLKWNEPLSLPVPIATLDQGLEDDFQLLPGENSLIEEQKWTCKKCTLVNSGQSLTCEACYGSKLKSLSISNDMTLRKGEFWSCTKCTLKNSLLSSTCKVCKTERIALNPPAVSRSPSPRHGGVRKHSNGTKATYAKVNYMQKSSSKMKDKTTVNNDLEQVISLATSYQLKSWQCTICTFENTKSQAVCDMCMNMRVDVNETPPEQPLRLTQEELANKHWHYIVRYCKLKKQSYVDESFPPAPSSLYYYPSENKDAPVVKWKRLRDICFDDDPDKDFPWAVFRKPQPSDISQGVLGNCWLLSALAVLAEREDLVRSVLITRDICHQGVYQVRLCKDGNWTTVLVDDFFPCDKRSHLFYSQAKRKQLWVPLIEKAVAKLHGCYEALVSGRAIEGLATLTGSPCESIPLQVSSIQAPAEDELDTDLIWAQLLSSRQALFLMGASCGGGNMKVDEAEYQSKGLRPRHAYSLLDVRDVHEYRLLQLRNPWGHYVWTGDWADNSAMWTAELKAELMPNGPQDGAFWISFNDVLKYFDCIDICKARNGWNEIRLSGVLPPLASQQHLSSILLTILEPTEVDFTLFQEGQRKSEKSQRSQLDLCVVVFKARNNTPNIGNLVEHSKRQVRGFVGCNKMLEPAEYIVVPLAFNHWHTGLDDAAVYPRYVLAIHSSKKVLAEQMAPPSHILADSIISLTLARGQRHEGREGMTAYYLTKGWAGLVVMVENRHENKWIHVKCDCQESYNVVSTRATLKTVDSVPPLHRQVIIVLTQLEGSGGFSIAHRLTHRLANSQGLYDWGAPGASHDPELDFQTSGLHSPRLIT</sequence>